<keyword evidence="4" id="KW-1185">Reference proteome</keyword>
<evidence type="ECO:0000313" key="3">
    <source>
        <dbReference type="EMBL" id="MBW0145021.1"/>
    </source>
</evidence>
<proteinExistence type="predicted"/>
<dbReference type="EMBL" id="JAHVAH010000001">
    <property type="protein sequence ID" value="MBW0145021.1"/>
    <property type="molecule type" value="Genomic_DNA"/>
</dbReference>
<sequence length="182" mass="20756">MPRRQRSDDWGFPRWRPYGDKGREAAKVRLCDRVGCSEAGDKPAPKSPNSPERWMFCEKHAAEYNRNWDYFAGLSEEEKAKRKADEQRDAGGFRQSAHYQWAGPGDGSWSREEMRAFEILGVDPGTDFAEVRKAFRALAKELHPDVNPGDEKAADEFKKVQAAYDVLKRAESMRQALGDAED</sequence>
<feature type="region of interest" description="Disordered" evidence="1">
    <location>
        <begin position="79"/>
        <end position="108"/>
    </location>
</feature>
<dbReference type="RefSeq" id="WP_218632962.1">
    <property type="nucleotide sequence ID" value="NZ_JAHVAH010000001.1"/>
</dbReference>
<organism evidence="3 4">
    <name type="scientific">Sphingomicrobium clamense</name>
    <dbReference type="NCBI Taxonomy" id="2851013"/>
    <lineage>
        <taxon>Bacteria</taxon>
        <taxon>Pseudomonadati</taxon>
        <taxon>Pseudomonadota</taxon>
        <taxon>Alphaproteobacteria</taxon>
        <taxon>Sphingomonadales</taxon>
        <taxon>Sphingomonadaceae</taxon>
        <taxon>Sphingomicrobium</taxon>
    </lineage>
</organism>
<name>A0ABS6V655_9SPHN</name>
<dbReference type="PANTHER" id="PTHR24074">
    <property type="entry name" value="CO-CHAPERONE PROTEIN DJLA"/>
    <property type="match status" value="1"/>
</dbReference>
<feature type="domain" description="J" evidence="2">
    <location>
        <begin position="115"/>
        <end position="181"/>
    </location>
</feature>
<dbReference type="SMART" id="SM00271">
    <property type="entry name" value="DnaJ"/>
    <property type="match status" value="1"/>
</dbReference>
<dbReference type="InterPro" id="IPR001623">
    <property type="entry name" value="DnaJ_domain"/>
</dbReference>
<protein>
    <submittedName>
        <fullName evidence="3">J domain-containing protein</fullName>
    </submittedName>
</protein>
<feature type="compositionally biased region" description="Basic and acidic residues" evidence="1">
    <location>
        <begin position="79"/>
        <end position="91"/>
    </location>
</feature>
<dbReference type="CDD" id="cd06257">
    <property type="entry name" value="DnaJ"/>
    <property type="match status" value="1"/>
</dbReference>
<evidence type="ECO:0000313" key="4">
    <source>
        <dbReference type="Proteomes" id="UP000698028"/>
    </source>
</evidence>
<reference evidence="3 4" key="1">
    <citation type="submission" date="2021-07" db="EMBL/GenBank/DDBJ databases">
        <title>The draft genome sequence of Sphingomicrobium sp. B8.</title>
        <authorList>
            <person name="Mu L."/>
        </authorList>
    </citation>
    <scope>NUCLEOTIDE SEQUENCE [LARGE SCALE GENOMIC DNA]</scope>
    <source>
        <strain evidence="3 4">B8</strain>
    </source>
</reference>
<evidence type="ECO:0000259" key="2">
    <source>
        <dbReference type="PROSITE" id="PS50076"/>
    </source>
</evidence>
<gene>
    <name evidence="3" type="ORF">KTQ36_06890</name>
</gene>
<comment type="caution">
    <text evidence="3">The sequence shown here is derived from an EMBL/GenBank/DDBJ whole genome shotgun (WGS) entry which is preliminary data.</text>
</comment>
<accession>A0ABS6V655</accession>
<evidence type="ECO:0000256" key="1">
    <source>
        <dbReference type="SAM" id="MobiDB-lite"/>
    </source>
</evidence>
<dbReference type="PROSITE" id="PS50076">
    <property type="entry name" value="DNAJ_2"/>
    <property type="match status" value="1"/>
</dbReference>
<dbReference type="InterPro" id="IPR050817">
    <property type="entry name" value="DjlA_DnaK_co-chaperone"/>
</dbReference>
<dbReference type="Proteomes" id="UP000698028">
    <property type="component" value="Unassembled WGS sequence"/>
</dbReference>
<dbReference type="Pfam" id="PF00226">
    <property type="entry name" value="DnaJ"/>
    <property type="match status" value="1"/>
</dbReference>